<dbReference type="KEGG" id="mrr:Moror_9117"/>
<dbReference type="Pfam" id="PF01793">
    <property type="entry name" value="Glyco_transf_15"/>
    <property type="match status" value="1"/>
</dbReference>
<dbReference type="HOGENOM" id="CLU_1563256_0_0_1"/>
<evidence type="ECO:0000256" key="1">
    <source>
        <dbReference type="ARBA" id="ARBA00007677"/>
    </source>
</evidence>
<dbReference type="InterPro" id="IPR029044">
    <property type="entry name" value="Nucleotide-diphossugar_trans"/>
</dbReference>
<keyword evidence="4" id="KW-1185">Reference proteome</keyword>
<evidence type="ECO:0000256" key="2">
    <source>
        <dbReference type="ARBA" id="ARBA00022679"/>
    </source>
</evidence>
<dbReference type="EMBL" id="AWSO01000243">
    <property type="protein sequence ID" value="ESK92831.1"/>
    <property type="molecule type" value="Genomic_DNA"/>
</dbReference>
<dbReference type="Gene3D" id="3.90.550.10">
    <property type="entry name" value="Spore Coat Polysaccharide Biosynthesis Protein SpsA, Chain A"/>
    <property type="match status" value="1"/>
</dbReference>
<evidence type="ECO:0000313" key="3">
    <source>
        <dbReference type="EMBL" id="ESK92831.1"/>
    </source>
</evidence>
<protein>
    <submittedName>
        <fullName evidence="3">Alpha--mannosyltransferase</fullName>
    </submittedName>
</protein>
<dbReference type="PANTHER" id="PTHR31121">
    <property type="entry name" value="ALPHA-1,2 MANNOSYLTRANSFERASE KTR1"/>
    <property type="match status" value="1"/>
</dbReference>
<dbReference type="GO" id="GO:0016020">
    <property type="term" value="C:membrane"/>
    <property type="evidence" value="ECO:0007669"/>
    <property type="project" value="InterPro"/>
</dbReference>
<sequence>MSKDELATVSDDVKAKIKWITEIRAEFVALTKESWEIPELHDQTLIDTSLHNIGFSKGYRQMCRSYSGFFWRNPTMTKCEWLRRLDTDFEFHCDIPYDPVQRMIDAKALYGFVQVAPDADWIRPTLAPNVSAFLRSHSDLHSHQSHLNMGFTWRGRKRIGNAMCRIADNDD</sequence>
<dbReference type="GO" id="GO:0005794">
    <property type="term" value="C:Golgi apparatus"/>
    <property type="evidence" value="ECO:0007669"/>
    <property type="project" value="TreeGrafter"/>
</dbReference>
<keyword evidence="2" id="KW-0808">Transferase</keyword>
<dbReference type="InterPro" id="IPR002685">
    <property type="entry name" value="Glyco_trans_15"/>
</dbReference>
<dbReference type="GO" id="GO:0000032">
    <property type="term" value="P:cell wall mannoprotein biosynthetic process"/>
    <property type="evidence" value="ECO:0007669"/>
    <property type="project" value="TreeGrafter"/>
</dbReference>
<accession>V2XJ04</accession>
<dbReference type="PANTHER" id="PTHR31121:SF6">
    <property type="entry name" value="ALPHA-1,2 MANNOSYLTRANSFERASE KTR1"/>
    <property type="match status" value="1"/>
</dbReference>
<dbReference type="Proteomes" id="UP000017559">
    <property type="component" value="Unassembled WGS sequence"/>
</dbReference>
<proteinExistence type="inferred from homology"/>
<dbReference type="AlphaFoldDB" id="V2XJ04"/>
<name>V2XJ04_MONRO</name>
<gene>
    <name evidence="3" type="ORF">Moror_9117</name>
</gene>
<comment type="caution">
    <text evidence="3">The sequence shown here is derived from an EMBL/GenBank/DDBJ whole genome shotgun (WGS) entry which is preliminary data.</text>
</comment>
<reference evidence="3 4" key="1">
    <citation type="journal article" date="2014" name="BMC Genomics">
        <title>Genome and secretome analysis of the hemibiotrophic fungal pathogen, Moniliophthora roreri, which causes frosty pod rot disease of cacao: mechanisms of the biotrophic and necrotrophic phases.</title>
        <authorList>
            <person name="Meinhardt L.W."/>
            <person name="Costa G.G.L."/>
            <person name="Thomazella D.P.T."/>
            <person name="Teixeira P.J.P.L."/>
            <person name="Carazzolle M.F."/>
            <person name="Schuster S.C."/>
            <person name="Carlson J.E."/>
            <person name="Guiltinan M.J."/>
            <person name="Mieczkowski P."/>
            <person name="Farmer A."/>
            <person name="Ramaraj T."/>
            <person name="Crozier J."/>
            <person name="Davis R.E."/>
            <person name="Shao J."/>
            <person name="Melnick R.L."/>
            <person name="Pereira G.A.G."/>
            <person name="Bailey B.A."/>
        </authorList>
    </citation>
    <scope>NUCLEOTIDE SEQUENCE [LARGE SCALE GENOMIC DNA]</scope>
    <source>
        <strain evidence="3 4">MCA 2997</strain>
    </source>
</reference>
<dbReference type="OrthoDB" id="439943at2759"/>
<organism evidence="3 4">
    <name type="scientific">Moniliophthora roreri (strain MCA 2997)</name>
    <name type="common">Cocoa frosty pod rot fungus</name>
    <name type="synonym">Crinipellis roreri</name>
    <dbReference type="NCBI Taxonomy" id="1381753"/>
    <lineage>
        <taxon>Eukaryota</taxon>
        <taxon>Fungi</taxon>
        <taxon>Dikarya</taxon>
        <taxon>Basidiomycota</taxon>
        <taxon>Agaricomycotina</taxon>
        <taxon>Agaricomycetes</taxon>
        <taxon>Agaricomycetidae</taxon>
        <taxon>Agaricales</taxon>
        <taxon>Marasmiineae</taxon>
        <taxon>Marasmiaceae</taxon>
        <taxon>Moniliophthora</taxon>
    </lineage>
</organism>
<comment type="similarity">
    <text evidence="1">Belongs to the glycosyltransferase 15 family.</text>
</comment>
<dbReference type="SUPFAM" id="SSF53448">
    <property type="entry name" value="Nucleotide-diphospho-sugar transferases"/>
    <property type="match status" value="1"/>
</dbReference>
<evidence type="ECO:0000313" key="4">
    <source>
        <dbReference type="Proteomes" id="UP000017559"/>
    </source>
</evidence>
<dbReference type="GO" id="GO:0006487">
    <property type="term" value="P:protein N-linked glycosylation"/>
    <property type="evidence" value="ECO:0007669"/>
    <property type="project" value="TreeGrafter"/>
</dbReference>
<dbReference type="GO" id="GO:0000026">
    <property type="term" value="F:alpha-1,2-mannosyltransferase activity"/>
    <property type="evidence" value="ECO:0007669"/>
    <property type="project" value="TreeGrafter"/>
</dbReference>